<dbReference type="RefSeq" id="WP_380694217.1">
    <property type="nucleotide sequence ID" value="NZ_JBHRYR010000002.1"/>
</dbReference>
<dbReference type="EMBL" id="JBHRYR010000002">
    <property type="protein sequence ID" value="MFC3852259.1"/>
    <property type="molecule type" value="Genomic_DNA"/>
</dbReference>
<protein>
    <submittedName>
        <fullName evidence="9">FecCD family ABC transporter permease</fullName>
    </submittedName>
</protein>
<feature type="transmembrane region" description="Helical" evidence="8">
    <location>
        <begin position="321"/>
        <end position="339"/>
    </location>
</feature>
<dbReference type="CDD" id="cd06550">
    <property type="entry name" value="TM_ABC_iron-siderophores_like"/>
    <property type="match status" value="1"/>
</dbReference>
<feature type="transmembrane region" description="Helical" evidence="8">
    <location>
        <begin position="76"/>
        <end position="93"/>
    </location>
</feature>
<feature type="transmembrane region" description="Helical" evidence="8">
    <location>
        <begin position="105"/>
        <end position="124"/>
    </location>
</feature>
<keyword evidence="10" id="KW-1185">Reference proteome</keyword>
<keyword evidence="7 8" id="KW-0472">Membrane</keyword>
<gene>
    <name evidence="9" type="ORF">ACFOOG_05360</name>
</gene>
<keyword evidence="3" id="KW-0813">Transport</keyword>
<comment type="caution">
    <text evidence="9">The sequence shown here is derived from an EMBL/GenBank/DDBJ whole genome shotgun (WGS) entry which is preliminary data.</text>
</comment>
<evidence type="ECO:0000256" key="5">
    <source>
        <dbReference type="ARBA" id="ARBA00022692"/>
    </source>
</evidence>
<name>A0ABV7ZWF2_9GAMM</name>
<evidence type="ECO:0000256" key="7">
    <source>
        <dbReference type="ARBA" id="ARBA00023136"/>
    </source>
</evidence>
<reference evidence="10" key="1">
    <citation type="journal article" date="2019" name="Int. J. Syst. Evol. Microbiol.">
        <title>The Global Catalogue of Microorganisms (GCM) 10K type strain sequencing project: providing services to taxonomists for standard genome sequencing and annotation.</title>
        <authorList>
            <consortium name="The Broad Institute Genomics Platform"/>
            <consortium name="The Broad Institute Genome Sequencing Center for Infectious Disease"/>
            <person name="Wu L."/>
            <person name="Ma J."/>
        </authorList>
    </citation>
    <scope>NUCLEOTIDE SEQUENCE [LARGE SCALE GENOMIC DNA]</scope>
    <source>
        <strain evidence="10">IBRC 10765</strain>
    </source>
</reference>
<evidence type="ECO:0000256" key="2">
    <source>
        <dbReference type="ARBA" id="ARBA00007935"/>
    </source>
</evidence>
<dbReference type="InterPro" id="IPR037294">
    <property type="entry name" value="ABC_BtuC-like"/>
</dbReference>
<dbReference type="Gene3D" id="1.10.3470.10">
    <property type="entry name" value="ABC transporter involved in vitamin B12 uptake, BtuC"/>
    <property type="match status" value="1"/>
</dbReference>
<proteinExistence type="inferred from homology"/>
<sequence>MTTAVSLPDQSPTPSLWQRNVAGLPIALGVLALMFAWHIAVGAKSLPLSTVVQALLNFDDTLFDHMIVRDLRLPRALVALVVGASLSVAGALMQGVTRNPLAEPGILGLLAGASFAVVMAVGLFGLTSTSWLPAVAALGALGAALIVWAIAQGSPGGATPLTLTLAGAAVTLFLGALISIAHLLSQDTFEQLRVWLAGSLSARRTHILPVVLPWVAVAMVLALGLARQVTVLAMGDETARGLGVRTGWLKTQLLLVVVVLTACSVALAGPLGFVGLVIPHVVRLFVGSDYRWIVPYCALVGAAYLIGVDTLARLVLRPQEIATGIVTALVGAPLFVHLVRQRAR</sequence>
<keyword evidence="5 8" id="KW-0812">Transmembrane</keyword>
<evidence type="ECO:0000256" key="1">
    <source>
        <dbReference type="ARBA" id="ARBA00004651"/>
    </source>
</evidence>
<keyword evidence="4" id="KW-1003">Cell membrane</keyword>
<evidence type="ECO:0000313" key="9">
    <source>
        <dbReference type="EMBL" id="MFC3852259.1"/>
    </source>
</evidence>
<evidence type="ECO:0000256" key="8">
    <source>
        <dbReference type="SAM" id="Phobius"/>
    </source>
</evidence>
<dbReference type="Pfam" id="PF01032">
    <property type="entry name" value="FecCD"/>
    <property type="match status" value="1"/>
</dbReference>
<feature type="transmembrane region" description="Helical" evidence="8">
    <location>
        <begin position="131"/>
        <end position="151"/>
    </location>
</feature>
<feature type="transmembrane region" description="Helical" evidence="8">
    <location>
        <begin position="253"/>
        <end position="278"/>
    </location>
</feature>
<evidence type="ECO:0000313" key="10">
    <source>
        <dbReference type="Proteomes" id="UP001595617"/>
    </source>
</evidence>
<evidence type="ECO:0000256" key="6">
    <source>
        <dbReference type="ARBA" id="ARBA00022989"/>
    </source>
</evidence>
<dbReference type="Proteomes" id="UP001595617">
    <property type="component" value="Unassembled WGS sequence"/>
</dbReference>
<dbReference type="SUPFAM" id="SSF81345">
    <property type="entry name" value="ABC transporter involved in vitamin B12 uptake, BtuC"/>
    <property type="match status" value="1"/>
</dbReference>
<dbReference type="InterPro" id="IPR000522">
    <property type="entry name" value="ABC_transptr_permease_BtuC"/>
</dbReference>
<feature type="transmembrane region" description="Helical" evidence="8">
    <location>
        <begin position="163"/>
        <end position="185"/>
    </location>
</feature>
<dbReference type="PANTHER" id="PTHR30472">
    <property type="entry name" value="FERRIC ENTEROBACTIN TRANSPORT SYSTEM PERMEASE PROTEIN"/>
    <property type="match status" value="1"/>
</dbReference>
<comment type="subcellular location">
    <subcellularLocation>
        <location evidence="1">Cell membrane</location>
        <topology evidence="1">Multi-pass membrane protein</topology>
    </subcellularLocation>
</comment>
<feature type="transmembrane region" description="Helical" evidence="8">
    <location>
        <begin position="290"/>
        <end position="315"/>
    </location>
</feature>
<dbReference type="PANTHER" id="PTHR30472:SF1">
    <property type="entry name" value="FE(3+) DICITRATE TRANSPORT SYSTEM PERMEASE PROTEIN FECC-RELATED"/>
    <property type="match status" value="1"/>
</dbReference>
<comment type="similarity">
    <text evidence="2">Belongs to the binding-protein-dependent transport system permease family. FecCD subfamily.</text>
</comment>
<keyword evidence="6 8" id="KW-1133">Transmembrane helix</keyword>
<feature type="transmembrane region" description="Helical" evidence="8">
    <location>
        <begin position="20"/>
        <end position="40"/>
    </location>
</feature>
<accession>A0ABV7ZWF2</accession>
<feature type="transmembrane region" description="Helical" evidence="8">
    <location>
        <begin position="206"/>
        <end position="226"/>
    </location>
</feature>
<evidence type="ECO:0000256" key="4">
    <source>
        <dbReference type="ARBA" id="ARBA00022475"/>
    </source>
</evidence>
<evidence type="ECO:0000256" key="3">
    <source>
        <dbReference type="ARBA" id="ARBA00022448"/>
    </source>
</evidence>
<organism evidence="9 10">
    <name type="scientific">Saccharospirillum mangrovi</name>
    <dbReference type="NCBI Taxonomy" id="2161747"/>
    <lineage>
        <taxon>Bacteria</taxon>
        <taxon>Pseudomonadati</taxon>
        <taxon>Pseudomonadota</taxon>
        <taxon>Gammaproteobacteria</taxon>
        <taxon>Oceanospirillales</taxon>
        <taxon>Saccharospirillaceae</taxon>
        <taxon>Saccharospirillum</taxon>
    </lineage>
</organism>